<evidence type="ECO:0000256" key="1">
    <source>
        <dbReference type="SAM" id="Phobius"/>
    </source>
</evidence>
<keyword evidence="1" id="KW-0472">Membrane</keyword>
<evidence type="ECO:0000313" key="2">
    <source>
        <dbReference type="EMBL" id="MPM57985.1"/>
    </source>
</evidence>
<keyword evidence="1" id="KW-0812">Transmembrane</keyword>
<reference evidence="2" key="1">
    <citation type="submission" date="2019-08" db="EMBL/GenBank/DDBJ databases">
        <authorList>
            <person name="Kucharzyk K."/>
            <person name="Murdoch R.W."/>
            <person name="Higgins S."/>
            <person name="Loffler F."/>
        </authorList>
    </citation>
    <scope>NUCLEOTIDE SEQUENCE</scope>
</reference>
<proteinExistence type="predicted"/>
<dbReference type="AlphaFoldDB" id="A0A645AXL4"/>
<sequence length="53" mass="5604">MSPFSGDTPEEIPSATDSGNAIIATIIPAIISFKTLSLVISFLSIILNNFGFM</sequence>
<dbReference type="EMBL" id="VSSQ01016540">
    <property type="protein sequence ID" value="MPM57985.1"/>
    <property type="molecule type" value="Genomic_DNA"/>
</dbReference>
<keyword evidence="1" id="KW-1133">Transmembrane helix</keyword>
<protein>
    <submittedName>
        <fullName evidence="2">Uncharacterized protein</fullName>
    </submittedName>
</protein>
<comment type="caution">
    <text evidence="2">The sequence shown here is derived from an EMBL/GenBank/DDBJ whole genome shotgun (WGS) entry which is preliminary data.</text>
</comment>
<gene>
    <name evidence="2" type="ORF">SDC9_104814</name>
</gene>
<accession>A0A645AXL4</accession>
<name>A0A645AXL4_9ZZZZ</name>
<feature type="transmembrane region" description="Helical" evidence="1">
    <location>
        <begin position="20"/>
        <end position="47"/>
    </location>
</feature>
<organism evidence="2">
    <name type="scientific">bioreactor metagenome</name>
    <dbReference type="NCBI Taxonomy" id="1076179"/>
    <lineage>
        <taxon>unclassified sequences</taxon>
        <taxon>metagenomes</taxon>
        <taxon>ecological metagenomes</taxon>
    </lineage>
</organism>